<evidence type="ECO:0000313" key="2">
    <source>
        <dbReference type="Proteomes" id="UP000280395"/>
    </source>
</evidence>
<sequence>MTNQLLIDTANQDIGLAGGLSGDAIRQFIVHRVRKAKCKVQDRAFCLRLVTNTDQLELALKALAYALDHVVNQCTSGACHCAGLLIAIASSETQLTSFFNNLNRRMDNQF</sequence>
<evidence type="ECO:0000313" key="1">
    <source>
        <dbReference type="EMBL" id="RMU48070.1"/>
    </source>
</evidence>
<dbReference type="AlphaFoldDB" id="A0A3M5UQD6"/>
<dbReference type="Proteomes" id="UP000280395">
    <property type="component" value="Unassembled WGS sequence"/>
</dbReference>
<name>A0A3M5UQD6_PSESX</name>
<dbReference type="EMBL" id="RBUA01001180">
    <property type="protein sequence ID" value="RMU48070.1"/>
    <property type="molecule type" value="Genomic_DNA"/>
</dbReference>
<gene>
    <name evidence="1" type="ORF">ALP29_201674</name>
</gene>
<reference evidence="1 2" key="1">
    <citation type="submission" date="2018-08" db="EMBL/GenBank/DDBJ databases">
        <title>Recombination of ecologically and evolutionarily significant loci maintains genetic cohesion in the Pseudomonas syringae species complex.</title>
        <authorList>
            <person name="Dillon M."/>
            <person name="Thakur S."/>
            <person name="Almeida R.N.D."/>
            <person name="Weir B.S."/>
            <person name="Guttman D.S."/>
        </authorList>
    </citation>
    <scope>NUCLEOTIDE SEQUENCE [LARGE SCALE GENOMIC DNA]</scope>
    <source>
        <strain evidence="1 2">ICMP 14479</strain>
    </source>
</reference>
<accession>A0A3M5UQD6</accession>
<organism evidence="1 2">
    <name type="scientific">Pseudomonas syringae pv. avii</name>
    <dbReference type="NCBI Taxonomy" id="663959"/>
    <lineage>
        <taxon>Bacteria</taxon>
        <taxon>Pseudomonadati</taxon>
        <taxon>Pseudomonadota</taxon>
        <taxon>Gammaproteobacteria</taxon>
        <taxon>Pseudomonadales</taxon>
        <taxon>Pseudomonadaceae</taxon>
        <taxon>Pseudomonas</taxon>
        <taxon>Pseudomonas syringae</taxon>
    </lineage>
</organism>
<protein>
    <submittedName>
        <fullName evidence="1">Uncharacterized protein</fullName>
    </submittedName>
</protein>
<comment type="caution">
    <text evidence="1">The sequence shown here is derived from an EMBL/GenBank/DDBJ whole genome shotgun (WGS) entry which is preliminary data.</text>
</comment>
<proteinExistence type="predicted"/>